<evidence type="ECO:0000313" key="8">
    <source>
        <dbReference type="EMBL" id="CCH59111.1"/>
    </source>
</evidence>
<dbReference type="EMBL" id="HE806317">
    <property type="protein sequence ID" value="CCH59111.1"/>
    <property type="molecule type" value="Genomic_DNA"/>
</dbReference>
<dbReference type="KEGG" id="tbl:TBLA_0B02690"/>
<feature type="transmembrane region" description="Helical" evidence="6">
    <location>
        <begin position="213"/>
        <end position="231"/>
    </location>
</feature>
<dbReference type="OrthoDB" id="306876at2759"/>
<dbReference type="GeneID" id="14493810"/>
<evidence type="ECO:0000313" key="9">
    <source>
        <dbReference type="Proteomes" id="UP000002866"/>
    </source>
</evidence>
<feature type="transmembrane region" description="Helical" evidence="6">
    <location>
        <begin position="353"/>
        <end position="372"/>
    </location>
</feature>
<feature type="transmembrane region" description="Helical" evidence="6">
    <location>
        <begin position="384"/>
        <end position="401"/>
    </location>
</feature>
<dbReference type="PANTHER" id="PTHR22911:SF6">
    <property type="entry name" value="SOLUTE CARRIER FAMILY 35 MEMBER G1"/>
    <property type="match status" value="1"/>
</dbReference>
<feature type="transmembrane region" description="Helical" evidence="6">
    <location>
        <begin position="185"/>
        <end position="207"/>
    </location>
</feature>
<gene>
    <name evidence="8" type="primary">TBLA0B02690</name>
    <name evidence="8" type="ORF">TBLA_0B02690</name>
</gene>
<accession>I2GYA9</accession>
<dbReference type="STRING" id="1071380.I2GYA9"/>
<evidence type="ECO:0000256" key="5">
    <source>
        <dbReference type="SAM" id="MobiDB-lite"/>
    </source>
</evidence>
<feature type="transmembrane region" description="Helical" evidence="6">
    <location>
        <begin position="240"/>
        <end position="260"/>
    </location>
</feature>
<keyword evidence="3 6" id="KW-1133">Transmembrane helix</keyword>
<reference evidence="8 9" key="1">
    <citation type="journal article" date="2011" name="Proc. Natl. Acad. Sci. U.S.A.">
        <title>Evolutionary erosion of yeast sex chromosomes by mating-type switching accidents.</title>
        <authorList>
            <person name="Gordon J.L."/>
            <person name="Armisen D."/>
            <person name="Proux-Wera E."/>
            <person name="Oheigeartaigh S.S."/>
            <person name="Byrne K.P."/>
            <person name="Wolfe K.H."/>
        </authorList>
    </citation>
    <scope>NUCLEOTIDE SEQUENCE [LARGE SCALE GENOMIC DNA]</scope>
    <source>
        <strain evidence="9">ATCC 34711 / CBS 6284 / DSM 70876 / NBRC 10599 / NRRL Y-10934 / UCD 77-7</strain>
    </source>
</reference>
<evidence type="ECO:0000256" key="6">
    <source>
        <dbReference type="SAM" id="Phobius"/>
    </source>
</evidence>
<evidence type="ECO:0000256" key="2">
    <source>
        <dbReference type="ARBA" id="ARBA00022692"/>
    </source>
</evidence>
<feature type="domain" description="EamA" evidence="7">
    <location>
        <begin position="290"/>
        <end position="424"/>
    </location>
</feature>
<keyword evidence="9" id="KW-1185">Reference proteome</keyword>
<dbReference type="Proteomes" id="UP000002866">
    <property type="component" value="Chromosome 2"/>
</dbReference>
<dbReference type="InParanoid" id="I2GYA9"/>
<evidence type="ECO:0000256" key="1">
    <source>
        <dbReference type="ARBA" id="ARBA00004141"/>
    </source>
</evidence>
<dbReference type="InterPro" id="IPR000620">
    <property type="entry name" value="EamA_dom"/>
</dbReference>
<dbReference type="Pfam" id="PF00892">
    <property type="entry name" value="EamA"/>
    <property type="match status" value="2"/>
</dbReference>
<dbReference type="HOGENOM" id="CLU_032828_4_1_1"/>
<feature type="region of interest" description="Disordered" evidence="5">
    <location>
        <begin position="31"/>
        <end position="54"/>
    </location>
</feature>
<feature type="domain" description="EamA" evidence="7">
    <location>
        <begin position="112"/>
        <end position="254"/>
    </location>
</feature>
<protein>
    <recommendedName>
        <fullName evidence="7">EamA domain-containing protein</fullName>
    </recommendedName>
</protein>
<comment type="subcellular location">
    <subcellularLocation>
        <location evidence="1">Membrane</location>
        <topology evidence="1">Multi-pass membrane protein</topology>
    </subcellularLocation>
</comment>
<name>I2GYA9_HENB6</name>
<evidence type="ECO:0000256" key="4">
    <source>
        <dbReference type="ARBA" id="ARBA00023136"/>
    </source>
</evidence>
<dbReference type="SUPFAM" id="SSF103481">
    <property type="entry name" value="Multidrug resistance efflux transporter EmrE"/>
    <property type="match status" value="2"/>
</dbReference>
<evidence type="ECO:0000256" key="3">
    <source>
        <dbReference type="ARBA" id="ARBA00022989"/>
    </source>
</evidence>
<dbReference type="GO" id="GO:0016020">
    <property type="term" value="C:membrane"/>
    <property type="evidence" value="ECO:0007669"/>
    <property type="project" value="UniProtKB-SubCell"/>
</dbReference>
<dbReference type="FunCoup" id="I2GYA9">
    <property type="interactions" value="151"/>
</dbReference>
<dbReference type="RefSeq" id="XP_004178630.1">
    <property type="nucleotide sequence ID" value="XM_004178582.1"/>
</dbReference>
<feature type="transmembrane region" description="Helical" evidence="6">
    <location>
        <begin position="288"/>
        <end position="308"/>
    </location>
</feature>
<keyword evidence="2 6" id="KW-0812">Transmembrane</keyword>
<feature type="transmembrane region" description="Helical" evidence="6">
    <location>
        <begin position="149"/>
        <end position="169"/>
    </location>
</feature>
<feature type="transmembrane region" description="Helical" evidence="6">
    <location>
        <begin position="107"/>
        <end position="129"/>
    </location>
</feature>
<keyword evidence="4 6" id="KW-0472">Membrane</keyword>
<sequence length="455" mass="51523">MSSNTKNNTSNNGGIKITDIDYNRCSDEVTYDNSVDNRSNNTTGNSSPYSNIDASKSVTCDDHEGVEIDSHRFNIDSENEIENELENEVGLTDRLDNARFAWVNKDYLKANTGLILLIIAELFNSIMIVSTKLLETNPSRSEEDTIKPLQVLLVRMSITYLFTLIYMYINKVPHAPFGEKSIRHLLIFRGCTGFIGVFGLYFSLMYLTISDAILIRFIVPTITVFLAFIVLRERFSFKEMVGSIISFCGVILIIRPKSIFGKYSDTESALGSDGENDNPVTSDYNQRLVAIMVALFGVVGASNVYIIIRYIGKRAHAVLSVAYFSLLTTIVSFLGILTIPSMRFQAPRDLKEWLLMGNLGLCGFIYQLLLTMGIQRERAARGSLISYLQLLFAIMWDVSLWDKWPNFFSWMGMVVIISSTIWVIRAKQERQEKQHDLEIRFEGICMEDVNANSDT</sequence>
<evidence type="ECO:0000259" key="7">
    <source>
        <dbReference type="Pfam" id="PF00892"/>
    </source>
</evidence>
<dbReference type="AlphaFoldDB" id="I2GYA9"/>
<dbReference type="PANTHER" id="PTHR22911">
    <property type="entry name" value="ACYL-MALONYL CONDENSING ENZYME-RELATED"/>
    <property type="match status" value="1"/>
</dbReference>
<dbReference type="eggNOG" id="KOG4510">
    <property type="taxonomic scope" value="Eukaryota"/>
</dbReference>
<feature type="transmembrane region" description="Helical" evidence="6">
    <location>
        <begin position="407"/>
        <end position="424"/>
    </location>
</feature>
<organism evidence="8 9">
    <name type="scientific">Henningerozyma blattae (strain ATCC 34711 / CBS 6284 / DSM 70876 / NBRC 10599 / NRRL Y-10934 / UCD 77-7)</name>
    <name type="common">Yeast</name>
    <name type="synonym">Tetrapisispora blattae</name>
    <dbReference type="NCBI Taxonomy" id="1071380"/>
    <lineage>
        <taxon>Eukaryota</taxon>
        <taxon>Fungi</taxon>
        <taxon>Dikarya</taxon>
        <taxon>Ascomycota</taxon>
        <taxon>Saccharomycotina</taxon>
        <taxon>Saccharomycetes</taxon>
        <taxon>Saccharomycetales</taxon>
        <taxon>Saccharomycetaceae</taxon>
        <taxon>Henningerozyma</taxon>
    </lineage>
</organism>
<dbReference type="InterPro" id="IPR037185">
    <property type="entry name" value="EmrE-like"/>
</dbReference>
<proteinExistence type="predicted"/>
<dbReference type="OMA" id="PIASCYV"/>
<feature type="transmembrane region" description="Helical" evidence="6">
    <location>
        <begin position="320"/>
        <end position="341"/>
    </location>
</feature>